<evidence type="ECO:0008006" key="4">
    <source>
        <dbReference type="Google" id="ProtNLM"/>
    </source>
</evidence>
<dbReference type="PANTHER" id="PTHR46579">
    <property type="entry name" value="F5/8 TYPE C DOMAIN-CONTAINING PROTEIN-RELATED"/>
    <property type="match status" value="1"/>
</dbReference>
<organism evidence="2 3">
    <name type="scientific">Trichogramma kaykai</name>
    <dbReference type="NCBI Taxonomy" id="54128"/>
    <lineage>
        <taxon>Eukaryota</taxon>
        <taxon>Metazoa</taxon>
        <taxon>Ecdysozoa</taxon>
        <taxon>Arthropoda</taxon>
        <taxon>Hexapoda</taxon>
        <taxon>Insecta</taxon>
        <taxon>Pterygota</taxon>
        <taxon>Neoptera</taxon>
        <taxon>Endopterygota</taxon>
        <taxon>Hymenoptera</taxon>
        <taxon>Apocrita</taxon>
        <taxon>Proctotrupomorpha</taxon>
        <taxon>Chalcidoidea</taxon>
        <taxon>Trichogrammatidae</taxon>
        <taxon>Trichogramma</taxon>
    </lineage>
</organism>
<keyword evidence="3" id="KW-1185">Reference proteome</keyword>
<accession>A0ABD2XTY7</accession>
<dbReference type="InterPro" id="IPR004242">
    <property type="entry name" value="Transposase_21"/>
</dbReference>
<evidence type="ECO:0000256" key="1">
    <source>
        <dbReference type="SAM" id="MobiDB-lite"/>
    </source>
</evidence>
<dbReference type="AlphaFoldDB" id="A0ABD2XTY7"/>
<feature type="compositionally biased region" description="Polar residues" evidence="1">
    <location>
        <begin position="21"/>
        <end position="32"/>
    </location>
</feature>
<feature type="compositionally biased region" description="Acidic residues" evidence="1">
    <location>
        <begin position="10"/>
        <end position="20"/>
    </location>
</feature>
<evidence type="ECO:0000313" key="3">
    <source>
        <dbReference type="Proteomes" id="UP001627154"/>
    </source>
</evidence>
<protein>
    <recommendedName>
        <fullName evidence="4">Transposase domain-containing protein</fullName>
    </recommendedName>
</protein>
<evidence type="ECO:0000313" key="2">
    <source>
        <dbReference type="EMBL" id="KAL3407698.1"/>
    </source>
</evidence>
<comment type="caution">
    <text evidence="2">The sequence shown here is derived from an EMBL/GenBank/DDBJ whole genome shotgun (WGS) entry which is preliminary data.</text>
</comment>
<sequence>MPCNSPENSEITEEIDDSTSDENSTGTESCSNSENDDYSDVDTDSEDENTDSYDELLYAGAPITVAESMLSILSLAHRFNITGTLMSSILSLIELHCIKPNNCIPSIYKLKKIFENIDKSIRRHAYCSNCESLMDDDFCKICNVQSTDSNYFIEIPIISQLESMFKRPQFLELLQYRFHRVKENEENYEDLYDGSINKSLPVNFTDNPNNVTFTWNSDGFPLFKSSKFSIWPLYLIINELPYSHRIAKKNTIVAGLWFGSKKPAVNLFLSVFEPDLQNLFNGVNFSVPNEDQKVKVRGLIACGTCDLPAKAIFLNLQQYNGKNGCPHCEIETIKIDNKYQTYPYIENIVLRTTDSTNAYAKDAGRLQKPVCGVKGPNYLKIIAYDFMNGTNIDSMHCVYQGVTKKLMCIWFDPDNVSHNASLFHAVNFIDYEIKKITPPSFANRLPRTVLDFKYWKASELRTFLIVYSLPVLKNYMNVNFFEHHKMLVYAISLLNCSSISIEMIEKAKILLREYVNQFRNLYGQKFSTCNIHLLLHLSNDVEKFGPPWALNCFPFENFNGLLKKYVFGSNRPQLQISSSITECVNMQEMKSDYIKKDSDVYFFCNRIEKLGTHRRRLQKLNENMFIVGKSVKNMKLEKFIEKCFNDHGINFDHKKLHTYQKLIKHNVYYETDSVSEKKKSNSSCITYLVQDKVKFGIIKSFVKMCNCQCYFQCYECNEQCKNYAIVVPKEVEKTYYCPLTNEYIPHFYSCIYDKNEPNNKEDEYVLVELSDILDVCYLICTDKNQLIVKRINKYEAEV</sequence>
<proteinExistence type="predicted"/>
<feature type="region of interest" description="Disordered" evidence="1">
    <location>
        <begin position="1"/>
        <end position="49"/>
    </location>
</feature>
<feature type="compositionally biased region" description="Acidic residues" evidence="1">
    <location>
        <begin position="34"/>
        <end position="49"/>
    </location>
</feature>
<reference evidence="2 3" key="1">
    <citation type="journal article" date="2024" name="bioRxiv">
        <title>A reference genome for Trichogramma kaykai: A tiny desert-dwelling parasitoid wasp with competing sex-ratio distorters.</title>
        <authorList>
            <person name="Culotta J."/>
            <person name="Lindsey A.R."/>
        </authorList>
    </citation>
    <scope>NUCLEOTIDE SEQUENCE [LARGE SCALE GENOMIC DNA]</scope>
    <source>
        <strain evidence="2 3">KSX58</strain>
    </source>
</reference>
<dbReference type="Pfam" id="PF02992">
    <property type="entry name" value="Transposase_21"/>
    <property type="match status" value="1"/>
</dbReference>
<dbReference type="PANTHER" id="PTHR46579:SF1">
    <property type="entry name" value="F5_8 TYPE C DOMAIN-CONTAINING PROTEIN"/>
    <property type="match status" value="1"/>
</dbReference>
<name>A0ABD2XTY7_9HYME</name>
<dbReference type="EMBL" id="JBJJXI010000003">
    <property type="protein sequence ID" value="KAL3407698.1"/>
    <property type="molecule type" value="Genomic_DNA"/>
</dbReference>
<gene>
    <name evidence="2" type="ORF">TKK_000369</name>
</gene>
<dbReference type="Proteomes" id="UP001627154">
    <property type="component" value="Unassembled WGS sequence"/>
</dbReference>